<dbReference type="InterPro" id="IPR000086">
    <property type="entry name" value="NUDIX_hydrolase_dom"/>
</dbReference>
<proteinExistence type="predicted"/>
<dbReference type="Gene3D" id="3.90.79.10">
    <property type="entry name" value="Nucleoside Triphosphate Pyrophosphohydrolase"/>
    <property type="match status" value="1"/>
</dbReference>
<dbReference type="PANTHER" id="PTHR43736">
    <property type="entry name" value="ADP-RIBOSE PYROPHOSPHATASE"/>
    <property type="match status" value="1"/>
</dbReference>
<name>A0A1F6DH18_9BACT</name>
<dbReference type="EMBL" id="MFLA01000001">
    <property type="protein sequence ID" value="OGG60744.1"/>
    <property type="molecule type" value="Genomic_DNA"/>
</dbReference>
<dbReference type="SUPFAM" id="SSF55811">
    <property type="entry name" value="Nudix"/>
    <property type="match status" value="1"/>
</dbReference>
<dbReference type="AlphaFoldDB" id="A0A1F6DH18"/>
<dbReference type="PROSITE" id="PS51462">
    <property type="entry name" value="NUDIX"/>
    <property type="match status" value="1"/>
</dbReference>
<dbReference type="Pfam" id="PF00293">
    <property type="entry name" value="NUDIX"/>
    <property type="match status" value="1"/>
</dbReference>
<feature type="domain" description="Nudix hydrolase" evidence="1">
    <location>
        <begin position="1"/>
        <end position="134"/>
    </location>
</feature>
<sequence>MKGVVYCADVIARYGSKYVVVERLSSLPGLAFPGGKQERFADDVPERLSVTVVREFREETGLELAVTGVLGTYAEPGRDPRGEYVSTVFIGIASGIVSDEEGKTEVRLLDEEEMLDSEFIIDHGKMLRDYLASQ</sequence>
<accession>A0A1F6DH18</accession>
<comment type="caution">
    <text evidence="2">The sequence shown here is derived from an EMBL/GenBank/DDBJ whole genome shotgun (WGS) entry which is preliminary data.</text>
</comment>
<evidence type="ECO:0000259" key="1">
    <source>
        <dbReference type="PROSITE" id="PS51462"/>
    </source>
</evidence>
<protein>
    <recommendedName>
        <fullName evidence="1">Nudix hydrolase domain-containing protein</fullName>
    </recommendedName>
</protein>
<dbReference type="Proteomes" id="UP000176377">
    <property type="component" value="Unassembled WGS sequence"/>
</dbReference>
<evidence type="ECO:0000313" key="3">
    <source>
        <dbReference type="Proteomes" id="UP000176377"/>
    </source>
</evidence>
<reference evidence="2 3" key="1">
    <citation type="journal article" date="2016" name="Nat. Commun.">
        <title>Thousands of microbial genomes shed light on interconnected biogeochemical processes in an aquifer system.</title>
        <authorList>
            <person name="Anantharaman K."/>
            <person name="Brown C.T."/>
            <person name="Hug L.A."/>
            <person name="Sharon I."/>
            <person name="Castelle C.J."/>
            <person name="Probst A.J."/>
            <person name="Thomas B.C."/>
            <person name="Singh A."/>
            <person name="Wilkins M.J."/>
            <person name="Karaoz U."/>
            <person name="Brodie E.L."/>
            <person name="Williams K.H."/>
            <person name="Hubbard S.S."/>
            <person name="Banfield J.F."/>
        </authorList>
    </citation>
    <scope>NUCLEOTIDE SEQUENCE [LARGE SCALE GENOMIC DNA]</scope>
</reference>
<dbReference type="PANTHER" id="PTHR43736:SF1">
    <property type="entry name" value="DIHYDRONEOPTERIN TRIPHOSPHATE DIPHOSPHATASE"/>
    <property type="match status" value="1"/>
</dbReference>
<dbReference type="InterPro" id="IPR015797">
    <property type="entry name" value="NUDIX_hydrolase-like_dom_sf"/>
</dbReference>
<gene>
    <name evidence="2" type="ORF">A2765_01360</name>
</gene>
<evidence type="ECO:0000313" key="2">
    <source>
        <dbReference type="EMBL" id="OGG60744.1"/>
    </source>
</evidence>
<organism evidence="2 3">
    <name type="scientific">Candidatus Kaiserbacteria bacterium RIFCSPHIGHO2_01_FULL_56_24</name>
    <dbReference type="NCBI Taxonomy" id="1798487"/>
    <lineage>
        <taxon>Bacteria</taxon>
        <taxon>Candidatus Kaiseribacteriota</taxon>
    </lineage>
</organism>